<reference evidence="7" key="1">
    <citation type="submission" date="2025-08" db="UniProtKB">
        <authorList>
            <consortium name="Ensembl"/>
        </authorList>
    </citation>
    <scope>IDENTIFICATION</scope>
</reference>
<dbReference type="SUPFAM" id="SSF57850">
    <property type="entry name" value="RING/U-box"/>
    <property type="match status" value="1"/>
</dbReference>
<dbReference type="AlphaFoldDB" id="A0A8C0VKX8"/>
<dbReference type="PANTHER" id="PTHR23041:SF78">
    <property type="entry name" value="E3 UBIQUITIN-PROTEIN LIGASE RNF4"/>
    <property type="match status" value="1"/>
</dbReference>
<feature type="domain" description="RING-type" evidence="6">
    <location>
        <begin position="85"/>
        <end position="129"/>
    </location>
</feature>
<dbReference type="InterPro" id="IPR027370">
    <property type="entry name" value="Znf-RING_euk"/>
</dbReference>
<feature type="region of interest" description="Disordered" evidence="5">
    <location>
        <begin position="35"/>
        <end position="75"/>
    </location>
</feature>
<evidence type="ECO:0000256" key="3">
    <source>
        <dbReference type="ARBA" id="ARBA00022833"/>
    </source>
</evidence>
<dbReference type="SMART" id="SM00184">
    <property type="entry name" value="RING"/>
    <property type="match status" value="1"/>
</dbReference>
<dbReference type="InterPro" id="IPR047134">
    <property type="entry name" value="RNF4"/>
</dbReference>
<keyword evidence="8" id="KW-1185">Reference proteome</keyword>
<dbReference type="PANTHER" id="PTHR23041">
    <property type="entry name" value="RING FINGER DOMAIN-CONTAINING"/>
    <property type="match status" value="1"/>
</dbReference>
<evidence type="ECO:0000313" key="7">
    <source>
        <dbReference type="Ensembl" id="ENSCCEP00000024685.1"/>
    </source>
</evidence>
<keyword evidence="1" id="KW-0479">Metal-binding</keyword>
<dbReference type="GO" id="GO:0045944">
    <property type="term" value="P:positive regulation of transcription by RNA polymerase II"/>
    <property type="evidence" value="ECO:0007669"/>
    <property type="project" value="TreeGrafter"/>
</dbReference>
<keyword evidence="2 4" id="KW-0863">Zinc-finger</keyword>
<evidence type="ECO:0000256" key="5">
    <source>
        <dbReference type="SAM" id="MobiDB-lite"/>
    </source>
</evidence>
<accession>A0A8C0VKX8</accession>
<evidence type="ECO:0000256" key="2">
    <source>
        <dbReference type="ARBA" id="ARBA00022771"/>
    </source>
</evidence>
<dbReference type="Pfam" id="PF13445">
    <property type="entry name" value="zf-RING_UBOX"/>
    <property type="match status" value="1"/>
</dbReference>
<reference evidence="7" key="2">
    <citation type="submission" date="2025-09" db="UniProtKB">
        <authorList>
            <consortium name="Ensembl"/>
        </authorList>
    </citation>
    <scope>IDENTIFICATION</scope>
</reference>
<protein>
    <recommendedName>
        <fullName evidence="6">RING-type domain-containing protein</fullName>
    </recommendedName>
</protein>
<organism evidence="7 8">
    <name type="scientific">Cyanistes caeruleus</name>
    <name type="common">Eurasian blue tit</name>
    <name type="synonym">Parus caeruleus</name>
    <dbReference type="NCBI Taxonomy" id="156563"/>
    <lineage>
        <taxon>Eukaryota</taxon>
        <taxon>Metazoa</taxon>
        <taxon>Chordata</taxon>
        <taxon>Craniata</taxon>
        <taxon>Vertebrata</taxon>
        <taxon>Euteleostomi</taxon>
        <taxon>Archelosauria</taxon>
        <taxon>Archosauria</taxon>
        <taxon>Dinosauria</taxon>
        <taxon>Saurischia</taxon>
        <taxon>Theropoda</taxon>
        <taxon>Coelurosauria</taxon>
        <taxon>Aves</taxon>
        <taxon>Neognathae</taxon>
        <taxon>Neoaves</taxon>
        <taxon>Telluraves</taxon>
        <taxon>Australaves</taxon>
        <taxon>Passeriformes</taxon>
        <taxon>Paridae</taxon>
        <taxon>Cyanistes</taxon>
    </lineage>
</organism>
<evidence type="ECO:0000259" key="6">
    <source>
        <dbReference type="PROSITE" id="PS50089"/>
    </source>
</evidence>
<dbReference type="PROSITE" id="PS50089">
    <property type="entry name" value="ZF_RING_2"/>
    <property type="match status" value="1"/>
</dbReference>
<feature type="compositionally biased region" description="Low complexity" evidence="5">
    <location>
        <begin position="53"/>
        <end position="65"/>
    </location>
</feature>
<dbReference type="InterPro" id="IPR017907">
    <property type="entry name" value="Znf_RING_CS"/>
</dbReference>
<evidence type="ECO:0000256" key="1">
    <source>
        <dbReference type="ARBA" id="ARBA00022723"/>
    </source>
</evidence>
<evidence type="ECO:0000256" key="4">
    <source>
        <dbReference type="PROSITE-ProRule" id="PRU00175"/>
    </source>
</evidence>
<proteinExistence type="predicted"/>
<keyword evidence="3" id="KW-0862">Zinc</keyword>
<sequence length="143" mass="15273">MQHRGLTQSNCIFFSFPSHVHQWKFPEVHGEEQRTAALNSQEQVDGSADGTGANDAPVADAAPAEHGAEEHAGTSAAEPGVVISCPICMDYYSEIMQNGRQLVTTVCGHVFCSGCLPAALENTGMCPMCGVQLDPGLYFPIYL</sequence>
<dbReference type="InterPro" id="IPR013083">
    <property type="entry name" value="Znf_RING/FYVE/PHD"/>
</dbReference>
<dbReference type="Ensembl" id="ENSCCET00000037004.1">
    <property type="protein sequence ID" value="ENSCCEP00000024685.1"/>
    <property type="gene ID" value="ENSCCEG00000021895.1"/>
</dbReference>
<dbReference type="PROSITE" id="PS00518">
    <property type="entry name" value="ZF_RING_1"/>
    <property type="match status" value="1"/>
</dbReference>
<dbReference type="InterPro" id="IPR001841">
    <property type="entry name" value="Znf_RING"/>
</dbReference>
<dbReference type="GO" id="GO:0008270">
    <property type="term" value="F:zinc ion binding"/>
    <property type="evidence" value="ECO:0007669"/>
    <property type="project" value="UniProtKB-KW"/>
</dbReference>
<dbReference type="Proteomes" id="UP000694410">
    <property type="component" value="Unplaced"/>
</dbReference>
<evidence type="ECO:0000313" key="8">
    <source>
        <dbReference type="Proteomes" id="UP000694410"/>
    </source>
</evidence>
<dbReference type="Gene3D" id="3.30.40.10">
    <property type="entry name" value="Zinc/RING finger domain, C3HC4 (zinc finger)"/>
    <property type="match status" value="1"/>
</dbReference>
<name>A0A8C0VKX8_CYACU</name>